<dbReference type="PATRIC" id="fig|46429.4.peg.4362"/>
<dbReference type="EMBL" id="JFHR01000091">
    <property type="protein sequence ID" value="KEQ51374.1"/>
    <property type="molecule type" value="Genomic_DNA"/>
</dbReference>
<comment type="caution">
    <text evidence="1">The sequence shown here is derived from an EMBL/GenBank/DDBJ whole genome shotgun (WGS) entry which is preliminary data.</text>
</comment>
<organism evidence="1 2">
    <name type="scientific">Sphingobium chlorophenolicum</name>
    <dbReference type="NCBI Taxonomy" id="46429"/>
    <lineage>
        <taxon>Bacteria</taxon>
        <taxon>Pseudomonadati</taxon>
        <taxon>Pseudomonadota</taxon>
        <taxon>Alphaproteobacteria</taxon>
        <taxon>Sphingomonadales</taxon>
        <taxon>Sphingomonadaceae</taxon>
        <taxon>Sphingobium</taxon>
    </lineage>
</organism>
<accession>A0A081R851</accession>
<name>A0A081R851_SPHCR</name>
<sequence length="49" mass="5635">MESILASDLANGRMGMRYNNYAHRSRVLRQQKARLDVLRASVQSQEQEG</sequence>
<dbReference type="Proteomes" id="UP000028411">
    <property type="component" value="Unassembled WGS sequence"/>
</dbReference>
<reference evidence="1 2" key="1">
    <citation type="submission" date="2014-02" db="EMBL/GenBank/DDBJ databases">
        <title>Whole genome sequence of Sphingobium chlorophenolicum NBRC 16172.</title>
        <authorList>
            <person name="Gan H.M."/>
            <person name="Gan H.Y."/>
            <person name="Chew T.H."/>
            <person name="Savka M.A."/>
        </authorList>
    </citation>
    <scope>NUCLEOTIDE SEQUENCE [LARGE SCALE GENOMIC DNA]</scope>
    <source>
        <strain evidence="1 2">NBRC 16172</strain>
    </source>
</reference>
<dbReference type="AlphaFoldDB" id="A0A081R851"/>
<gene>
    <name evidence="1" type="ORF">BV95_04376</name>
</gene>
<evidence type="ECO:0000313" key="1">
    <source>
        <dbReference type="EMBL" id="KEQ51374.1"/>
    </source>
</evidence>
<protein>
    <submittedName>
        <fullName evidence="1">Uncharacterized protein</fullName>
    </submittedName>
</protein>
<evidence type="ECO:0000313" key="2">
    <source>
        <dbReference type="Proteomes" id="UP000028411"/>
    </source>
</evidence>
<proteinExistence type="predicted"/>